<proteinExistence type="predicted"/>
<dbReference type="Proteomes" id="UP000676853">
    <property type="component" value="Unassembled WGS sequence"/>
</dbReference>
<feature type="region of interest" description="Disordered" evidence="1">
    <location>
        <begin position="119"/>
        <end position="142"/>
    </location>
</feature>
<accession>A0ABS5NES7</accession>
<dbReference type="RefSeq" id="WP_212554331.1">
    <property type="nucleotide sequence ID" value="NZ_JAGXOE010000041.1"/>
</dbReference>
<gene>
    <name evidence="2" type="ORF">KFZ73_16170</name>
</gene>
<organism evidence="2 3">
    <name type="scientific">Tsukamurella paurometabola</name>
    <name type="common">Corynebacterium paurometabolum</name>
    <dbReference type="NCBI Taxonomy" id="2061"/>
    <lineage>
        <taxon>Bacteria</taxon>
        <taxon>Bacillati</taxon>
        <taxon>Actinomycetota</taxon>
        <taxon>Actinomycetes</taxon>
        <taxon>Mycobacteriales</taxon>
        <taxon>Tsukamurellaceae</taxon>
        <taxon>Tsukamurella</taxon>
    </lineage>
</organism>
<evidence type="ECO:0000313" key="2">
    <source>
        <dbReference type="EMBL" id="MBS4102767.1"/>
    </source>
</evidence>
<comment type="caution">
    <text evidence="2">The sequence shown here is derived from an EMBL/GenBank/DDBJ whole genome shotgun (WGS) entry which is preliminary data.</text>
</comment>
<reference evidence="2 3" key="1">
    <citation type="submission" date="2021-04" db="EMBL/GenBank/DDBJ databases">
        <title>Whole genome sequence analysis of a thiophenic sulfur metabolizing bacteria.</title>
        <authorList>
            <person name="Akhtar N."/>
            <person name="Akram J."/>
            <person name="Aslam A."/>
        </authorList>
    </citation>
    <scope>NUCLEOTIDE SEQUENCE [LARGE SCALE GENOMIC DNA]</scope>
    <source>
        <strain evidence="2 3">3OW</strain>
    </source>
</reference>
<keyword evidence="3" id="KW-1185">Reference proteome</keyword>
<sequence>MPRKDPVANRAARDFMTHLVPAFGEKVDAAIGPLYDLVEKCQNENYAPTINDVLGVIDKLHQGLVAAEDAKWELLAATRPAGATIDAIARAAHLHHTNVKPRLDAYPISRARGENFVRVDPHRSHTGGGDSENSNFENFQNPNFSNSISWELWFPNDSDTETA</sequence>
<protein>
    <submittedName>
        <fullName evidence="2">Uncharacterized protein</fullName>
    </submittedName>
</protein>
<evidence type="ECO:0000256" key="1">
    <source>
        <dbReference type="SAM" id="MobiDB-lite"/>
    </source>
</evidence>
<evidence type="ECO:0000313" key="3">
    <source>
        <dbReference type="Proteomes" id="UP000676853"/>
    </source>
</evidence>
<dbReference type="EMBL" id="JAGXOE010000041">
    <property type="protein sequence ID" value="MBS4102767.1"/>
    <property type="molecule type" value="Genomic_DNA"/>
</dbReference>
<feature type="compositionally biased region" description="Polar residues" evidence="1">
    <location>
        <begin position="131"/>
        <end position="142"/>
    </location>
</feature>
<name>A0ABS5NES7_TSUPA</name>